<organism evidence="2 3">
    <name type="scientific">Cymbomonas tetramitiformis</name>
    <dbReference type="NCBI Taxonomy" id="36881"/>
    <lineage>
        <taxon>Eukaryota</taxon>
        <taxon>Viridiplantae</taxon>
        <taxon>Chlorophyta</taxon>
        <taxon>Pyramimonadophyceae</taxon>
        <taxon>Pyramimonadales</taxon>
        <taxon>Pyramimonadaceae</taxon>
        <taxon>Cymbomonas</taxon>
    </lineage>
</organism>
<proteinExistence type="predicted"/>
<feature type="compositionally biased region" description="Basic and acidic residues" evidence="1">
    <location>
        <begin position="1059"/>
        <end position="1071"/>
    </location>
</feature>
<comment type="caution">
    <text evidence="2">The sequence shown here is derived from an EMBL/GenBank/DDBJ whole genome shotgun (WGS) entry which is preliminary data.</text>
</comment>
<gene>
    <name evidence="2" type="ORF">CYMTET_52898</name>
</gene>
<sequence>MLYRAILMDTGANCNIIAIAVVRRLGLTVYEASTGAKVTRCDNSPTKFTHYCYVDVILAAGTPHMTLHRLYAFVTFEPENSWDLLIGTGPLKNSLMIDIKLGSGVAVSHAPTILGMDAQVVLPLVDMTPPRRPDLPRRVDLAVCLKSEIFGQGMECEWLRHPPLSTREERFAASGFRLEHIDDGDESPVGSPAPSPRHLAERPRPRAITRAELEARNRHRTCPLEGGRRSALAPLAPAVQAASERILAQFYEEPSPWEGGHARWFTEDQVAGGRPSLNAPLDYNWADQRLYLDRNHIARLCRILQCPAQDMPTKPSQDHVCVELTRCREQKWVTVDQLMSPNWLYVDQKLQHDEEKDRWILDGNYMTHIPSSASKQDVVMPRERGISRLDLNPIQKLQDKLQALFKYPSGEVTGTLMWDLKERVLCVQPRAATQYLDLMGCTLDHALVYNGEELLQELQLPHWYESTGVWAYQLLRYLCPVDVESLSDGILQRYVRHGHEGPPLELVSLDSNAKYYPVGDGLGGPGRVFSENAAAQEYVRLGEMRKMLKSVNTKQQGYDALDADAERRPPPPNNMVNTRLTKRAPTQPPAPAAGAGPSQAAAGPSQAAAGPSRAAAGPPHGPIIPWSPPRMSDIAFRATPSPPSSDIGPANNSRELSPQLVCAAAAGPSDPAASPSRGRSPPASPAMTNVGSWASSIRVPRDARSRSPRGPPSTPPSPPRAHHLSRSPARAPPSPSGSDWDAVQRATSSDSSVGRFLSVEEVRALKDRRDLTVFMVKFGVTFVDRCRGQRVVHELGVCNKERGLRLRKRPGITGKVARKHDKTIHCGHQGWRLPLGGQTTSSNLLEAIMSAYADLSHFDSGHRLEGGHARNIEGSLCSYVALESAHVLRCMAHPNATPVYYIFMEQQRCLSWHAEFTNDYLMRDDRKFTHLQWGTKEVAAPWLLPALGALEARRLPAATPPALQARVAERPEHMDAIWTRNVDEVRDPPARHQRQPSGSTAGRRQGASSAARSSAPSAGRHGTSTHVVHTPRTSRIPANRTSRRPPSPAHSVCTDETVAFERHTEERREAQRQQARFHQGSPDAAGGRP</sequence>
<feature type="region of interest" description="Disordered" evidence="1">
    <location>
        <begin position="561"/>
        <end position="747"/>
    </location>
</feature>
<dbReference type="Proteomes" id="UP001190700">
    <property type="component" value="Unassembled WGS sequence"/>
</dbReference>
<keyword evidence="3" id="KW-1185">Reference proteome</keyword>
<protein>
    <submittedName>
        <fullName evidence="2">Uncharacterized protein</fullName>
    </submittedName>
</protein>
<feature type="compositionally biased region" description="Low complexity" evidence="1">
    <location>
        <begin position="997"/>
        <end position="1020"/>
    </location>
</feature>
<name>A0AAE0BJ97_9CHLO</name>
<feature type="compositionally biased region" description="Pro residues" evidence="1">
    <location>
        <begin position="619"/>
        <end position="628"/>
    </location>
</feature>
<dbReference type="AlphaFoldDB" id="A0AAE0BJ97"/>
<evidence type="ECO:0000256" key="1">
    <source>
        <dbReference type="SAM" id="MobiDB-lite"/>
    </source>
</evidence>
<feature type="compositionally biased region" description="Polar residues" evidence="1">
    <location>
        <begin position="1022"/>
        <end position="1033"/>
    </location>
</feature>
<feature type="region of interest" description="Disordered" evidence="1">
    <location>
        <begin position="980"/>
        <end position="1089"/>
    </location>
</feature>
<evidence type="ECO:0000313" key="2">
    <source>
        <dbReference type="EMBL" id="KAK3237000.1"/>
    </source>
</evidence>
<dbReference type="EMBL" id="LGRX02034735">
    <property type="protein sequence ID" value="KAK3237000.1"/>
    <property type="molecule type" value="Genomic_DNA"/>
</dbReference>
<accession>A0AAE0BJ97</accession>
<evidence type="ECO:0000313" key="3">
    <source>
        <dbReference type="Proteomes" id="UP001190700"/>
    </source>
</evidence>
<reference evidence="2 3" key="1">
    <citation type="journal article" date="2015" name="Genome Biol. Evol.">
        <title>Comparative Genomics of a Bacterivorous Green Alga Reveals Evolutionary Causalities and Consequences of Phago-Mixotrophic Mode of Nutrition.</title>
        <authorList>
            <person name="Burns J.A."/>
            <person name="Paasch A."/>
            <person name="Narechania A."/>
            <person name="Kim E."/>
        </authorList>
    </citation>
    <scope>NUCLEOTIDE SEQUENCE [LARGE SCALE GENOMIC DNA]</scope>
    <source>
        <strain evidence="2 3">PLY_AMNH</strain>
    </source>
</reference>
<feature type="compositionally biased region" description="Low complexity" evidence="1">
    <location>
        <begin position="592"/>
        <end position="618"/>
    </location>
</feature>
<feature type="compositionally biased region" description="Pro residues" evidence="1">
    <location>
        <begin position="709"/>
        <end position="719"/>
    </location>
</feature>
<feature type="compositionally biased region" description="Basic and acidic residues" evidence="1">
    <location>
        <begin position="980"/>
        <end position="990"/>
    </location>
</feature>
<feature type="region of interest" description="Disordered" evidence="1">
    <location>
        <begin position="180"/>
        <end position="205"/>
    </location>
</feature>
<feature type="compositionally biased region" description="Low complexity" evidence="1">
    <location>
        <begin position="663"/>
        <end position="681"/>
    </location>
</feature>
<dbReference type="PANTHER" id="PTHR48125:SF10">
    <property type="entry name" value="OS12G0136300 PROTEIN"/>
    <property type="match status" value="1"/>
</dbReference>
<dbReference type="PANTHER" id="PTHR48125">
    <property type="entry name" value="LP07818P1"/>
    <property type="match status" value="1"/>
</dbReference>